<accession>A0A836L171</accession>
<evidence type="ECO:0000313" key="3">
    <source>
        <dbReference type="Proteomes" id="UP000674318"/>
    </source>
</evidence>
<keyword evidence="3" id="KW-1185">Reference proteome</keyword>
<protein>
    <submittedName>
        <fullName evidence="2">Uncharacterized protein</fullName>
    </submittedName>
</protein>
<dbReference type="RefSeq" id="XP_067752803.1">
    <property type="nucleotide sequence ID" value="XM_067896646.1"/>
</dbReference>
<sequence length="607" mass="66255">MFSTSPPPPPLILGRPYTAAVRQTPTVSLSGPLISRTLLIGAAAVALGVSAVVGRSLYASMWCSENAASRTSASGSWWSRVAQRLRIRNCDDDEDDDAFATGKGAASLFDEEKMKARQQLSRGKTKRIARTHNAITTTSPGDASGRVSEALPNPVGLGQSMEQAKKALTVLASAGSMEEREQHIKLVRAFLQREGGISYDDDDGSSTSSDSTDVSLNYHLATTMEGNARDELMMIVSNFAYSEFKARGNNSSSVDNHKNTDDMQINVMIKILEYLDMANEREKLRCRRIAMYRESGRSTPVSSIDASEGEEDDGSEEDGDGDDVVSSKFQQFALHCAAALYGKKSIIVGRDEDGAYGGDSPSAMARQALDFRSEVMPVNYGMIAGGSVLDRILSEGSTIRGDPALTDTLRDCYAAMRADHADMMEDGWDAEDDDEEVELMAYLQQADNSPHFHSREEMRRARQDPANDVRIVGMDSLAFGEEDAGGEWEDEMDHEGVTGTEEVDTEMDEEDDFAAAAPWSLRHKEIFEKRLFAYIRELAGSIALTDAMAEQVVSQEDARRQMARGPSHHQGPQPSSKPVVGVTPAAAVDDFVGGDEEWEDEGDWEDA</sequence>
<feature type="region of interest" description="Disordered" evidence="1">
    <location>
        <begin position="297"/>
        <end position="324"/>
    </location>
</feature>
<feature type="compositionally biased region" description="Acidic residues" evidence="1">
    <location>
        <begin position="307"/>
        <end position="323"/>
    </location>
</feature>
<evidence type="ECO:0000256" key="1">
    <source>
        <dbReference type="SAM" id="MobiDB-lite"/>
    </source>
</evidence>
<reference evidence="2 3" key="1">
    <citation type="submission" date="2021-02" db="EMBL/GenBank/DDBJ databases">
        <title>Porcisia hertigi Genome sequencing and assembly.</title>
        <authorList>
            <person name="Almutairi H."/>
            <person name="Gatherer D."/>
        </authorList>
    </citation>
    <scope>NUCLEOTIDE SEQUENCE [LARGE SCALE GENOMIC DNA]</scope>
    <source>
        <strain evidence="2 3">C119</strain>
    </source>
</reference>
<gene>
    <name evidence="2" type="ORF">JKF63_00595</name>
</gene>
<comment type="caution">
    <text evidence="2">The sequence shown here is derived from an EMBL/GenBank/DDBJ whole genome shotgun (WGS) entry which is preliminary data.</text>
</comment>
<evidence type="ECO:0000313" key="2">
    <source>
        <dbReference type="EMBL" id="KAG5490475.1"/>
    </source>
</evidence>
<feature type="region of interest" description="Disordered" evidence="1">
    <location>
        <begin position="555"/>
        <end position="607"/>
    </location>
</feature>
<name>A0A836L171_9TRYP</name>
<feature type="compositionally biased region" description="Acidic residues" evidence="1">
    <location>
        <begin position="592"/>
        <end position="607"/>
    </location>
</feature>
<dbReference type="KEGG" id="phet:94286723"/>
<dbReference type="OrthoDB" id="273654at2759"/>
<dbReference type="EMBL" id="JAFJZO010000036">
    <property type="protein sequence ID" value="KAG5490475.1"/>
    <property type="molecule type" value="Genomic_DNA"/>
</dbReference>
<proteinExistence type="predicted"/>
<dbReference type="AlphaFoldDB" id="A0A836L171"/>
<organism evidence="2 3">
    <name type="scientific">Porcisia hertigi</name>
    <dbReference type="NCBI Taxonomy" id="2761500"/>
    <lineage>
        <taxon>Eukaryota</taxon>
        <taxon>Discoba</taxon>
        <taxon>Euglenozoa</taxon>
        <taxon>Kinetoplastea</taxon>
        <taxon>Metakinetoplastina</taxon>
        <taxon>Trypanosomatida</taxon>
        <taxon>Trypanosomatidae</taxon>
        <taxon>Leishmaniinae</taxon>
        <taxon>Porcisia</taxon>
    </lineage>
</organism>
<dbReference type="GeneID" id="94286723"/>
<dbReference type="Proteomes" id="UP000674318">
    <property type="component" value="Unassembled WGS sequence"/>
</dbReference>